<proteinExistence type="predicted"/>
<keyword evidence="2" id="KW-0472">Membrane</keyword>
<accession>A0A0R2HF60</accession>
<evidence type="ECO:0000313" key="4">
    <source>
        <dbReference type="Proteomes" id="UP000051841"/>
    </source>
</evidence>
<keyword evidence="2" id="KW-1133">Transmembrane helix</keyword>
<keyword evidence="4" id="KW-1185">Reference proteome</keyword>
<feature type="transmembrane region" description="Helical" evidence="2">
    <location>
        <begin position="99"/>
        <end position="125"/>
    </location>
</feature>
<feature type="coiled-coil region" evidence="1">
    <location>
        <begin position="228"/>
        <end position="262"/>
    </location>
</feature>
<keyword evidence="2" id="KW-0812">Transmembrane</keyword>
<evidence type="ECO:0000256" key="1">
    <source>
        <dbReference type="SAM" id="Coils"/>
    </source>
</evidence>
<protein>
    <submittedName>
        <fullName evidence="3">Uncharacterized protein</fullName>
    </submittedName>
</protein>
<sequence length="278" mass="30857">MKNENKAETIINGYEQANKDAKEVLQYLEKIDDPSQMEESQLPSIVRNLEKVDSKVSKSYIGTASVMGGAVAFAVGTSISSSAFAGGLGMAALGGAGLAGAGAAAAAVPFLGGFVVPAIAVSVSTKLFSDIKIKKYLNDNKETMKKNKAKMDKQRNRLLTWLKTLQERGAKLDTEINEEINKKFSEFKKKSKKMAKDISIQIDDCLNMDTNKRILQYNEVILKQYRLQKDLEEKVEFLFDEYNELLKEKKELERQVNCIIKLLNAMGCPESVINQALN</sequence>
<dbReference type="EMBL" id="JQBL01000002">
    <property type="protein sequence ID" value="KRN51256.1"/>
    <property type="molecule type" value="Genomic_DNA"/>
</dbReference>
<keyword evidence="1" id="KW-0175">Coiled coil</keyword>
<feature type="coiled-coil region" evidence="1">
    <location>
        <begin position="137"/>
        <end position="182"/>
    </location>
</feature>
<dbReference type="Proteomes" id="UP000051841">
    <property type="component" value="Unassembled WGS sequence"/>
</dbReference>
<feature type="transmembrane region" description="Helical" evidence="2">
    <location>
        <begin position="60"/>
        <end position="79"/>
    </location>
</feature>
<evidence type="ECO:0000256" key="2">
    <source>
        <dbReference type="SAM" id="Phobius"/>
    </source>
</evidence>
<dbReference type="PATRIC" id="fig|1410657.5.peg.751"/>
<reference evidence="3 4" key="1">
    <citation type="journal article" date="2015" name="Genome Announc.">
        <title>Expanding the biotechnology potential of lactobacilli through comparative genomics of 213 strains and associated genera.</title>
        <authorList>
            <person name="Sun Z."/>
            <person name="Harris H.M."/>
            <person name="McCann A."/>
            <person name="Guo C."/>
            <person name="Argimon S."/>
            <person name="Zhang W."/>
            <person name="Yang X."/>
            <person name="Jeffery I.B."/>
            <person name="Cooney J.C."/>
            <person name="Kagawa T.F."/>
            <person name="Liu W."/>
            <person name="Song Y."/>
            <person name="Salvetti E."/>
            <person name="Wrobel A."/>
            <person name="Rasinkangas P."/>
            <person name="Parkhill J."/>
            <person name="Rea M.C."/>
            <person name="O'Sullivan O."/>
            <person name="Ritari J."/>
            <person name="Douillard F.P."/>
            <person name="Paul Ross R."/>
            <person name="Yang R."/>
            <person name="Briner A.E."/>
            <person name="Felis G.E."/>
            <person name="de Vos W.M."/>
            <person name="Barrangou R."/>
            <person name="Klaenhammer T.R."/>
            <person name="Caufield P.W."/>
            <person name="Cui Y."/>
            <person name="Zhang H."/>
            <person name="O'Toole P.W."/>
        </authorList>
    </citation>
    <scope>NUCLEOTIDE SEQUENCE [LARGE SCALE GENOMIC DNA]</scope>
    <source>
        <strain evidence="3 4">DSM 20405</strain>
    </source>
</reference>
<name>A0A0R2HF60_9FIRM</name>
<organism evidence="3 4">
    <name type="scientific">Kandleria vitulina DSM 20405</name>
    <dbReference type="NCBI Taxonomy" id="1410657"/>
    <lineage>
        <taxon>Bacteria</taxon>
        <taxon>Bacillati</taxon>
        <taxon>Bacillota</taxon>
        <taxon>Erysipelotrichia</taxon>
        <taxon>Erysipelotrichales</taxon>
        <taxon>Coprobacillaceae</taxon>
        <taxon>Kandleria</taxon>
    </lineage>
</organism>
<dbReference type="RefSeq" id="WP_051654356.1">
    <property type="nucleotide sequence ID" value="NZ_JNKN01000005.1"/>
</dbReference>
<comment type="caution">
    <text evidence="3">The sequence shown here is derived from an EMBL/GenBank/DDBJ whole genome shotgun (WGS) entry which is preliminary data.</text>
</comment>
<dbReference type="AlphaFoldDB" id="A0A0R2HF60"/>
<evidence type="ECO:0000313" key="3">
    <source>
        <dbReference type="EMBL" id="KRN51256.1"/>
    </source>
</evidence>
<gene>
    <name evidence="3" type="ORF">IV49_GL000720</name>
</gene>